<keyword evidence="1" id="KW-0808">Transferase</keyword>
<comment type="caution">
    <text evidence="1">The sequence shown here is derived from an EMBL/GenBank/DDBJ whole genome shotgun (WGS) entry which is preliminary data.</text>
</comment>
<dbReference type="RefSeq" id="WP_169153518.1">
    <property type="nucleotide sequence ID" value="NZ_CAWPJE010000237.1"/>
</dbReference>
<dbReference type="Pfam" id="PF13692">
    <property type="entry name" value="Glyco_trans_1_4"/>
    <property type="match status" value="1"/>
</dbReference>
<protein>
    <submittedName>
        <fullName evidence="1">Glycosyl transferase</fullName>
    </submittedName>
</protein>
<dbReference type="GO" id="GO:0016740">
    <property type="term" value="F:transferase activity"/>
    <property type="evidence" value="ECO:0007669"/>
    <property type="project" value="UniProtKB-KW"/>
</dbReference>
<dbReference type="SUPFAM" id="SSF53756">
    <property type="entry name" value="UDP-Glycosyltransferase/glycogen phosphorylase"/>
    <property type="match status" value="1"/>
</dbReference>
<reference evidence="1 2" key="1">
    <citation type="submission" date="2018-06" db="EMBL/GenBank/DDBJ databases">
        <title>Comparative genomics of Brasilonema spp. strains.</title>
        <authorList>
            <person name="Alvarenga D.O."/>
            <person name="Fiore M.F."/>
            <person name="Varani A.M."/>
        </authorList>
    </citation>
    <scope>NUCLEOTIDE SEQUENCE [LARGE SCALE GENOMIC DNA]</scope>
    <source>
        <strain evidence="1 2">SPC951</strain>
    </source>
</reference>
<evidence type="ECO:0000313" key="1">
    <source>
        <dbReference type="EMBL" id="NMG18223.1"/>
    </source>
</evidence>
<dbReference type="Proteomes" id="UP000718564">
    <property type="component" value="Unassembled WGS sequence"/>
</dbReference>
<evidence type="ECO:0000313" key="2">
    <source>
        <dbReference type="Proteomes" id="UP000718564"/>
    </source>
</evidence>
<dbReference type="Gene3D" id="3.40.50.2000">
    <property type="entry name" value="Glycogen Phosphorylase B"/>
    <property type="match status" value="1"/>
</dbReference>
<accession>A0ABX1P1M5</accession>
<organism evidence="1 2">
    <name type="scientific">Brasilonema bromeliae SPC951</name>
    <dbReference type="NCBI Taxonomy" id="385972"/>
    <lineage>
        <taxon>Bacteria</taxon>
        <taxon>Bacillati</taxon>
        <taxon>Cyanobacteriota</taxon>
        <taxon>Cyanophyceae</taxon>
        <taxon>Nostocales</taxon>
        <taxon>Scytonemataceae</taxon>
        <taxon>Brasilonema</taxon>
        <taxon>Bromeliae group (in: Brasilonema)</taxon>
    </lineage>
</organism>
<sequence>MKITLICHDIPYPPNRGARVEMWRRIKAFSNIGVELQLISWINEPLQPEEIAEIKKYVKEISLIPFKRTLGSLARRAIDLLHYPLEVTSRIVRGKELTTLLSGVRLFHPDVIWLDGIHGGEIADKLSKKLNVPLITRSHNIEYLYYRRLLASTTDFTSKLKRYLSVSHLESFEKDLLKKSTLFYDISVDDFKFWQSQGFRNGRYLPPIVEFPKDNYSEQAHDQISANLVYDVVFLGNLKVDNNVAGIVWFITQVFPIIRSALPTVKVLIAGSNPVKKVKQLCEEHQGVSLSINPASSLAVYQSGRVLINPVLTGSGVSIKSIEMLVSGRPIVSTPQGIAGLPEEVRKLFKIAVNAQSFAEEIVRLLSTPLKVNVEQELLESLFGPQVVEGVVSDINKEVFTVN</sequence>
<gene>
    <name evidence="1" type="ORF">DP116_01675</name>
</gene>
<proteinExistence type="predicted"/>
<name>A0ABX1P1M5_9CYAN</name>
<keyword evidence="2" id="KW-1185">Reference proteome</keyword>
<dbReference type="EMBL" id="QMEB01000006">
    <property type="protein sequence ID" value="NMG18223.1"/>
    <property type="molecule type" value="Genomic_DNA"/>
</dbReference>